<dbReference type="InterPro" id="IPR036291">
    <property type="entry name" value="NAD(P)-bd_dom_sf"/>
</dbReference>
<dbReference type="InterPro" id="IPR013149">
    <property type="entry name" value="ADH-like_C"/>
</dbReference>
<dbReference type="SUPFAM" id="SSF51735">
    <property type="entry name" value="NAD(P)-binding Rossmann-fold domains"/>
    <property type="match status" value="1"/>
</dbReference>
<dbReference type="InterPro" id="IPR013154">
    <property type="entry name" value="ADH-like_N"/>
</dbReference>
<dbReference type="Pfam" id="PF08240">
    <property type="entry name" value="ADH_N"/>
    <property type="match status" value="1"/>
</dbReference>
<dbReference type="Gene3D" id="3.40.50.720">
    <property type="entry name" value="NAD(P)-binding Rossmann-like Domain"/>
    <property type="match status" value="1"/>
</dbReference>
<evidence type="ECO:0000256" key="3">
    <source>
        <dbReference type="ARBA" id="ARBA00022723"/>
    </source>
</evidence>
<protein>
    <submittedName>
        <fullName evidence="7">DEBR0S2_07954g1_1</fullName>
    </submittedName>
</protein>
<evidence type="ECO:0000256" key="4">
    <source>
        <dbReference type="ARBA" id="ARBA00022833"/>
    </source>
</evidence>
<evidence type="ECO:0000259" key="6">
    <source>
        <dbReference type="Pfam" id="PF08240"/>
    </source>
</evidence>
<dbReference type="AlphaFoldDB" id="A0A7D9CY29"/>
<evidence type="ECO:0000259" key="5">
    <source>
        <dbReference type="Pfam" id="PF00107"/>
    </source>
</evidence>
<comment type="similarity">
    <text evidence="2">Belongs to the zinc-containing alcohol dehydrogenase family.</text>
</comment>
<reference evidence="7 8" key="1">
    <citation type="submission" date="2019-07" db="EMBL/GenBank/DDBJ databases">
        <authorList>
            <person name="Friedrich A."/>
            <person name="Schacherer J."/>
        </authorList>
    </citation>
    <scope>NUCLEOTIDE SEQUENCE [LARGE SCALE GENOMIC DNA]</scope>
</reference>
<feature type="domain" description="Alcohol dehydrogenase-like C-terminal" evidence="5">
    <location>
        <begin position="188"/>
        <end position="318"/>
    </location>
</feature>
<dbReference type="PANTHER" id="PTHR42813">
    <property type="entry name" value="ZINC-TYPE ALCOHOL DEHYDROGENASE-LIKE"/>
    <property type="match status" value="1"/>
</dbReference>
<organism evidence="7 8">
    <name type="scientific">Dekkera bruxellensis</name>
    <name type="common">Brettanomyces custersii</name>
    <dbReference type="NCBI Taxonomy" id="5007"/>
    <lineage>
        <taxon>Eukaryota</taxon>
        <taxon>Fungi</taxon>
        <taxon>Dikarya</taxon>
        <taxon>Ascomycota</taxon>
        <taxon>Saccharomycotina</taxon>
        <taxon>Pichiomycetes</taxon>
        <taxon>Pichiales</taxon>
        <taxon>Pichiaceae</taxon>
        <taxon>Brettanomyces</taxon>
    </lineage>
</organism>
<keyword evidence="8" id="KW-1185">Reference proteome</keyword>
<keyword evidence="4" id="KW-0862">Zinc</keyword>
<proteinExistence type="inferred from homology"/>
<evidence type="ECO:0000256" key="2">
    <source>
        <dbReference type="ARBA" id="ARBA00008072"/>
    </source>
</evidence>
<dbReference type="Pfam" id="PF00107">
    <property type="entry name" value="ADH_zinc_N"/>
    <property type="match status" value="1"/>
</dbReference>
<dbReference type="EMBL" id="CABFWN010000002">
    <property type="protein sequence ID" value="VUG17470.1"/>
    <property type="molecule type" value="Genomic_DNA"/>
</dbReference>
<dbReference type="Proteomes" id="UP000478008">
    <property type="component" value="Unassembled WGS sequence"/>
</dbReference>
<accession>A0A7D9CY29</accession>
<dbReference type="InterPro" id="IPR011032">
    <property type="entry name" value="GroES-like_sf"/>
</dbReference>
<evidence type="ECO:0000313" key="8">
    <source>
        <dbReference type="Proteomes" id="UP000478008"/>
    </source>
</evidence>
<keyword evidence="3" id="KW-0479">Metal-binding</keyword>
<name>A0A7D9CY29_DEKBR</name>
<dbReference type="SUPFAM" id="SSF50129">
    <property type="entry name" value="GroES-like"/>
    <property type="match status" value="1"/>
</dbReference>
<feature type="domain" description="Alcohol dehydrogenase-like N-terminal" evidence="6">
    <location>
        <begin position="25"/>
        <end position="140"/>
    </location>
</feature>
<evidence type="ECO:0000256" key="1">
    <source>
        <dbReference type="ARBA" id="ARBA00001947"/>
    </source>
</evidence>
<evidence type="ECO:0000313" key="7">
    <source>
        <dbReference type="EMBL" id="VUG17470.1"/>
    </source>
</evidence>
<sequence>MKGLSYLKPGVIKLQDIPKPEITSPTDVIGKVVMTTICGSDLHMIKGELEFINKHAEETGRGVVLGHEAIIKVEEVGSSVKHFKKNDVCIMSCTTCCGKCHYCKEGCPAHCLNSIGICGCYLGSIIDGAQAEYVRIPYADFSLYKCPEGIPLSSCLMLSDILPTSYELGVLNGKVKEGSTVAIIGVGPIGLAALLSAKAMKPAYIVAIDLDDSRLEKARSLGADYTVNSGKEDVVKFIQGLPSIDGRLPGVDTVIECVGSPVTFELCQNIVGVNGTIANVGVHGRPAKILIDKLWIMNIDITTGLVNCTSTKELMDRVADGRLDPSKLITHHFKLSEIEEAYKVFSNAAESKAIKIVIENDY</sequence>
<dbReference type="PANTHER" id="PTHR42813:SF4">
    <property type="entry name" value="NADP-DEPENDENT ISOPROPANOL DEHYDROGENASE"/>
    <property type="match status" value="1"/>
</dbReference>
<gene>
    <name evidence="7" type="ORF">DEBR0S2_07954G</name>
</gene>
<comment type="cofactor">
    <cofactor evidence="1">
        <name>Zn(2+)</name>
        <dbReference type="ChEBI" id="CHEBI:29105"/>
    </cofactor>
</comment>
<dbReference type="GO" id="GO:0046872">
    <property type="term" value="F:metal ion binding"/>
    <property type="evidence" value="ECO:0007669"/>
    <property type="project" value="UniProtKB-KW"/>
</dbReference>
<dbReference type="Gene3D" id="3.90.180.10">
    <property type="entry name" value="Medium-chain alcohol dehydrogenases, catalytic domain"/>
    <property type="match status" value="1"/>
</dbReference>